<name>A0A399SPI6_9MICO</name>
<evidence type="ECO:0000256" key="1">
    <source>
        <dbReference type="SAM" id="SignalP"/>
    </source>
</evidence>
<dbReference type="PROSITE" id="PS51257">
    <property type="entry name" value="PROKAR_LIPOPROTEIN"/>
    <property type="match status" value="1"/>
</dbReference>
<reference evidence="2 3" key="1">
    <citation type="submission" date="2018-08" db="EMBL/GenBank/DDBJ databases">
        <title>Genome Sequence of Clavibacter michiganensis Subspecies type strains, and the Atypical Peach-Colored Strains Isolated from Tomato.</title>
        <authorList>
            <person name="Osdaghi E."/>
            <person name="Portier P."/>
            <person name="Briand M."/>
            <person name="Jacques M.-A."/>
        </authorList>
    </citation>
    <scope>NUCLEOTIDE SEQUENCE [LARGE SCALE GENOMIC DNA]</scope>
    <source>
        <strain evidence="2 3">CFBP 8615</strain>
    </source>
</reference>
<gene>
    <name evidence="2" type="ORF">DZG00_15605</name>
</gene>
<comment type="caution">
    <text evidence="2">The sequence shown here is derived from an EMBL/GenBank/DDBJ whole genome shotgun (WGS) entry which is preliminary data.</text>
</comment>
<organism evidence="2 3">
    <name type="scientific">Clavibacter lycopersici</name>
    <dbReference type="NCBI Taxonomy" id="2301718"/>
    <lineage>
        <taxon>Bacteria</taxon>
        <taxon>Bacillati</taxon>
        <taxon>Actinomycetota</taxon>
        <taxon>Actinomycetes</taxon>
        <taxon>Micrococcales</taxon>
        <taxon>Microbacteriaceae</taxon>
        <taxon>Clavibacter</taxon>
    </lineage>
</organism>
<dbReference type="AlphaFoldDB" id="A0A399SPI6"/>
<evidence type="ECO:0000313" key="3">
    <source>
        <dbReference type="Proteomes" id="UP000266484"/>
    </source>
</evidence>
<keyword evidence="1" id="KW-0732">Signal</keyword>
<protein>
    <submittedName>
        <fullName evidence="2">Uncharacterized protein</fullName>
    </submittedName>
</protein>
<dbReference type="Proteomes" id="UP000266484">
    <property type="component" value="Unassembled WGS sequence"/>
</dbReference>
<evidence type="ECO:0000313" key="2">
    <source>
        <dbReference type="EMBL" id="RIJ44799.1"/>
    </source>
</evidence>
<feature type="non-terminal residue" evidence="2">
    <location>
        <position position="90"/>
    </location>
</feature>
<accession>A0A399SPI6</accession>
<feature type="signal peptide" evidence="1">
    <location>
        <begin position="1"/>
        <end position="19"/>
    </location>
</feature>
<dbReference type="EMBL" id="QWGT01000417">
    <property type="protein sequence ID" value="RIJ44799.1"/>
    <property type="molecule type" value="Genomic_DNA"/>
</dbReference>
<feature type="chain" id="PRO_5039584253" evidence="1">
    <location>
        <begin position="20"/>
        <end position="90"/>
    </location>
</feature>
<keyword evidence="3" id="KW-1185">Reference proteome</keyword>
<sequence length="90" mass="8886">MPSPIRLPRSLRAPVSLLAAVGLVVGLGACTGEDEAPEVLRPVTAAPDAPLTVVGEADDASASVAMSASLFRSAPVAVLAPAGDLAAQEL</sequence>
<proteinExistence type="predicted"/>